<reference evidence="1" key="1">
    <citation type="submission" date="2014-09" db="EMBL/GenBank/DDBJ databases">
        <authorList>
            <person name="Magalhaes I.L.F."/>
            <person name="Oliveira U."/>
            <person name="Santos F.R."/>
            <person name="Vidigal T.H.D.A."/>
            <person name="Brescovit A.D."/>
            <person name="Santos A.J."/>
        </authorList>
    </citation>
    <scope>NUCLEOTIDE SEQUENCE</scope>
    <source>
        <tissue evidence="1">Shoot tissue taken approximately 20 cm above the soil surface</tissue>
    </source>
</reference>
<reference evidence="1" key="2">
    <citation type="journal article" date="2015" name="Data Brief">
        <title>Shoot transcriptome of the giant reed, Arundo donax.</title>
        <authorList>
            <person name="Barrero R.A."/>
            <person name="Guerrero F.D."/>
            <person name="Moolhuijzen P."/>
            <person name="Goolsby J.A."/>
            <person name="Tidwell J."/>
            <person name="Bellgard S.E."/>
            <person name="Bellgard M.I."/>
        </authorList>
    </citation>
    <scope>NUCLEOTIDE SEQUENCE</scope>
    <source>
        <tissue evidence="1">Shoot tissue taken approximately 20 cm above the soil surface</tissue>
    </source>
</reference>
<dbReference type="AlphaFoldDB" id="A0A0A9ATF0"/>
<sequence>MSTSPPQATDTPATARAYLVGAEHCYRHMDASIGDLEGPSWDLAGAKCPASAQDHVWEV</sequence>
<organism evidence="1">
    <name type="scientific">Arundo donax</name>
    <name type="common">Giant reed</name>
    <name type="synonym">Donax arundinaceus</name>
    <dbReference type="NCBI Taxonomy" id="35708"/>
    <lineage>
        <taxon>Eukaryota</taxon>
        <taxon>Viridiplantae</taxon>
        <taxon>Streptophyta</taxon>
        <taxon>Embryophyta</taxon>
        <taxon>Tracheophyta</taxon>
        <taxon>Spermatophyta</taxon>
        <taxon>Magnoliopsida</taxon>
        <taxon>Liliopsida</taxon>
        <taxon>Poales</taxon>
        <taxon>Poaceae</taxon>
        <taxon>PACMAD clade</taxon>
        <taxon>Arundinoideae</taxon>
        <taxon>Arundineae</taxon>
        <taxon>Arundo</taxon>
    </lineage>
</organism>
<proteinExistence type="predicted"/>
<evidence type="ECO:0000313" key="1">
    <source>
        <dbReference type="EMBL" id="JAD53108.1"/>
    </source>
</evidence>
<dbReference type="EMBL" id="GBRH01244787">
    <property type="protein sequence ID" value="JAD53108.1"/>
    <property type="molecule type" value="Transcribed_RNA"/>
</dbReference>
<protein>
    <submittedName>
        <fullName evidence="1">Uncharacterized protein</fullName>
    </submittedName>
</protein>
<name>A0A0A9ATF0_ARUDO</name>
<accession>A0A0A9ATF0</accession>